<dbReference type="InterPro" id="IPR029062">
    <property type="entry name" value="Class_I_gatase-like"/>
</dbReference>
<evidence type="ECO:0000256" key="3">
    <source>
        <dbReference type="ARBA" id="ARBA00022898"/>
    </source>
</evidence>
<dbReference type="GO" id="GO:0036381">
    <property type="term" value="F:pyridoxal 5'-phosphate synthase (glutamine hydrolysing) activity"/>
    <property type="evidence" value="ECO:0007669"/>
    <property type="project" value="UniProtKB-UniRule"/>
</dbReference>
<dbReference type="GO" id="GO:0005829">
    <property type="term" value="C:cytosol"/>
    <property type="evidence" value="ECO:0007669"/>
    <property type="project" value="TreeGrafter"/>
</dbReference>
<comment type="similarity">
    <text evidence="1 10">Belongs to the glutaminase PdxT/SNO family.</text>
</comment>
<dbReference type="PANTHER" id="PTHR31559:SF0">
    <property type="entry name" value="PYRIDOXAL 5'-PHOSPHATE SYNTHASE SUBUNIT SNO1-RELATED"/>
    <property type="match status" value="1"/>
</dbReference>
<dbReference type="PIRSF" id="PIRSF005639">
    <property type="entry name" value="Glut_amidoT_SNO"/>
    <property type="match status" value="1"/>
</dbReference>
<evidence type="ECO:0000256" key="1">
    <source>
        <dbReference type="ARBA" id="ARBA00008345"/>
    </source>
</evidence>
<comment type="pathway">
    <text evidence="10">Cofactor biosynthesis; pyridoxal 5'-phosphate biosynthesis.</text>
</comment>
<comment type="subunit">
    <text evidence="9 10">In the presence of PdxS, forms a dodecamer of heterodimers. Only shows activity in the heterodimer.</text>
</comment>
<dbReference type="PANTHER" id="PTHR31559">
    <property type="entry name" value="PYRIDOXAL 5'-PHOSPHATE SYNTHASE SUBUNIT SNO"/>
    <property type="match status" value="1"/>
</dbReference>
<keyword evidence="4 10" id="KW-0315">Glutamine amidotransferase</keyword>
<feature type="active site" description="Nucleophile" evidence="10 11">
    <location>
        <position position="79"/>
    </location>
</feature>
<dbReference type="PROSITE" id="PS01236">
    <property type="entry name" value="PDXT_SNO_1"/>
    <property type="match status" value="1"/>
</dbReference>
<gene>
    <name evidence="10 13" type="primary">pdxT</name>
    <name evidence="13" type="ORF">FHQ09_00670</name>
</gene>
<dbReference type="GO" id="GO:0004359">
    <property type="term" value="F:glutaminase activity"/>
    <property type="evidence" value="ECO:0007669"/>
    <property type="project" value="UniProtKB-UniRule"/>
</dbReference>
<dbReference type="Gene3D" id="3.40.50.880">
    <property type="match status" value="1"/>
</dbReference>
<evidence type="ECO:0000256" key="12">
    <source>
        <dbReference type="PIRSR" id="PIRSR005639-2"/>
    </source>
</evidence>
<dbReference type="PROSITE" id="PS51274">
    <property type="entry name" value="GATASE_COBBQ"/>
    <property type="match status" value="1"/>
</dbReference>
<organism evidence="13 14">
    <name type="scientific">Brevibacterium sediminis</name>
    <dbReference type="NCBI Taxonomy" id="1857024"/>
    <lineage>
        <taxon>Bacteria</taxon>
        <taxon>Bacillati</taxon>
        <taxon>Actinomycetota</taxon>
        <taxon>Actinomycetes</taxon>
        <taxon>Micrococcales</taxon>
        <taxon>Brevibacteriaceae</taxon>
        <taxon>Brevibacterium</taxon>
    </lineage>
</organism>
<dbReference type="PROSITE" id="PS51130">
    <property type="entry name" value="PDXT_SNO_2"/>
    <property type="match status" value="1"/>
</dbReference>
<sequence length="194" mass="20640">MVRVGVLALQGAFREHLLMLGSLGVDTLKVTRSEHLTGLDALILPGGESTAMVRIAAGTDLFATLREHMAGGLPVFGTCAGLILLADRLSDDSLGGYDRLGGLDVTVARNAYGRQRESFTAPLTVRGLDEPVEGTFIRAPQILELGPDTEVLSRHDDVPVLVRQGSVWGASFHPELGTDGRIHAEFLHHLGAAV</sequence>
<protein>
    <recommendedName>
        <fullName evidence="10">Pyridoxal 5'-phosphate synthase subunit PdxT</fullName>
        <ecNumber evidence="10">4.3.3.6</ecNumber>
    </recommendedName>
    <alternativeName>
        <fullName evidence="10">Pdx2</fullName>
    </alternativeName>
    <alternativeName>
        <fullName evidence="10">Pyridoxal 5'-phosphate synthase glutaminase subunit</fullName>
        <ecNumber evidence="10">3.5.1.2</ecNumber>
    </alternativeName>
</protein>
<evidence type="ECO:0000256" key="11">
    <source>
        <dbReference type="PIRSR" id="PIRSR005639-1"/>
    </source>
</evidence>
<evidence type="ECO:0000313" key="13">
    <source>
        <dbReference type="EMBL" id="TNM57846.1"/>
    </source>
</evidence>
<dbReference type="EC" id="3.5.1.2" evidence="10"/>
<dbReference type="Proteomes" id="UP000314223">
    <property type="component" value="Unassembled WGS sequence"/>
</dbReference>
<keyword evidence="5 10" id="KW-0456">Lyase</keyword>
<evidence type="ECO:0000256" key="6">
    <source>
        <dbReference type="ARBA" id="ARBA00047992"/>
    </source>
</evidence>
<accession>A0A5C4X5I6</accession>
<dbReference type="GO" id="GO:0006543">
    <property type="term" value="P:L-glutamine catabolic process"/>
    <property type="evidence" value="ECO:0007669"/>
    <property type="project" value="UniProtKB-UniRule"/>
</dbReference>
<evidence type="ECO:0000313" key="14">
    <source>
        <dbReference type="Proteomes" id="UP000314223"/>
    </source>
</evidence>
<feature type="active site" description="Charge relay system" evidence="10 11">
    <location>
        <position position="173"/>
    </location>
</feature>
<keyword evidence="3 10" id="KW-0663">Pyridoxal phosphate</keyword>
<comment type="function">
    <text evidence="8 10">Catalyzes the hydrolysis of glutamine to glutamate and ammonia as part of the biosynthesis of pyridoxal 5'-phosphate. The resulting ammonia molecule is channeled to the active site of PdxS.</text>
</comment>
<evidence type="ECO:0000256" key="8">
    <source>
        <dbReference type="ARBA" id="ARBA00054599"/>
    </source>
</evidence>
<reference evidence="13 14" key="1">
    <citation type="submission" date="2019-06" db="EMBL/GenBank/DDBJ databases">
        <authorList>
            <person name="Mardanova A.M."/>
            <person name="Pudova D.S."/>
            <person name="Shagimardanova E.I."/>
            <person name="Gogoleva N.E."/>
            <person name="Lutfullin M.T."/>
            <person name="Hadieva G.F."/>
            <person name="Sharipova M.R."/>
        </authorList>
    </citation>
    <scope>NUCLEOTIDE SEQUENCE [LARGE SCALE GENOMIC DNA]</scope>
    <source>
        <strain evidence="13 14">MG-1</strain>
    </source>
</reference>
<dbReference type="CDD" id="cd01749">
    <property type="entry name" value="GATase1_PB"/>
    <property type="match status" value="1"/>
</dbReference>
<evidence type="ECO:0000256" key="4">
    <source>
        <dbReference type="ARBA" id="ARBA00022962"/>
    </source>
</evidence>
<proteinExistence type="inferred from homology"/>
<feature type="binding site" evidence="10 12">
    <location>
        <begin position="137"/>
        <end position="138"/>
    </location>
    <ligand>
        <name>L-glutamine</name>
        <dbReference type="ChEBI" id="CHEBI:58359"/>
    </ligand>
</feature>
<feature type="active site" description="Charge relay system" evidence="10 11">
    <location>
        <position position="175"/>
    </location>
</feature>
<dbReference type="NCBIfam" id="TIGR03800">
    <property type="entry name" value="PLP_synth_Pdx2"/>
    <property type="match status" value="1"/>
</dbReference>
<evidence type="ECO:0000256" key="9">
    <source>
        <dbReference type="ARBA" id="ARBA00064749"/>
    </source>
</evidence>
<dbReference type="UniPathway" id="UPA00245"/>
<evidence type="ECO:0000256" key="5">
    <source>
        <dbReference type="ARBA" id="ARBA00023239"/>
    </source>
</evidence>
<dbReference type="HAMAP" id="MF_01615">
    <property type="entry name" value="PdxT"/>
    <property type="match status" value="1"/>
</dbReference>
<evidence type="ECO:0000256" key="2">
    <source>
        <dbReference type="ARBA" id="ARBA00022801"/>
    </source>
</evidence>
<dbReference type="PROSITE" id="PS51273">
    <property type="entry name" value="GATASE_TYPE_1"/>
    <property type="match status" value="1"/>
</dbReference>
<feature type="binding site" evidence="10 12">
    <location>
        <begin position="47"/>
        <end position="49"/>
    </location>
    <ligand>
        <name>L-glutamine</name>
        <dbReference type="ChEBI" id="CHEBI:58359"/>
    </ligand>
</feature>
<dbReference type="InterPro" id="IPR021196">
    <property type="entry name" value="PdxT/SNO_CS"/>
</dbReference>
<dbReference type="GO" id="GO:1903600">
    <property type="term" value="C:glutaminase complex"/>
    <property type="evidence" value="ECO:0007669"/>
    <property type="project" value="TreeGrafter"/>
</dbReference>
<comment type="caution">
    <text evidence="13">The sequence shown here is derived from an EMBL/GenBank/DDBJ whole genome shotgun (WGS) entry which is preliminary data.</text>
</comment>
<comment type="catalytic activity">
    <reaction evidence="6 10">
        <text>aldehydo-D-ribose 5-phosphate + D-glyceraldehyde 3-phosphate + L-glutamine = pyridoxal 5'-phosphate + L-glutamate + phosphate + 3 H2O + H(+)</text>
        <dbReference type="Rhea" id="RHEA:31507"/>
        <dbReference type="ChEBI" id="CHEBI:15377"/>
        <dbReference type="ChEBI" id="CHEBI:15378"/>
        <dbReference type="ChEBI" id="CHEBI:29985"/>
        <dbReference type="ChEBI" id="CHEBI:43474"/>
        <dbReference type="ChEBI" id="CHEBI:58273"/>
        <dbReference type="ChEBI" id="CHEBI:58359"/>
        <dbReference type="ChEBI" id="CHEBI:59776"/>
        <dbReference type="ChEBI" id="CHEBI:597326"/>
        <dbReference type="EC" id="4.3.3.6"/>
    </reaction>
</comment>
<feature type="binding site" evidence="10 12">
    <location>
        <position position="109"/>
    </location>
    <ligand>
        <name>L-glutamine</name>
        <dbReference type="ChEBI" id="CHEBI:58359"/>
    </ligand>
</feature>
<evidence type="ECO:0000256" key="7">
    <source>
        <dbReference type="ARBA" id="ARBA00049534"/>
    </source>
</evidence>
<dbReference type="SUPFAM" id="SSF52317">
    <property type="entry name" value="Class I glutamine amidotransferase-like"/>
    <property type="match status" value="1"/>
</dbReference>
<evidence type="ECO:0000256" key="10">
    <source>
        <dbReference type="HAMAP-Rule" id="MF_01615"/>
    </source>
</evidence>
<keyword evidence="2 10" id="KW-0378">Hydrolase</keyword>
<dbReference type="EC" id="4.3.3.6" evidence="10"/>
<dbReference type="AlphaFoldDB" id="A0A5C4X5I6"/>
<comment type="catalytic activity">
    <reaction evidence="7 10">
        <text>L-glutamine + H2O = L-glutamate + NH4(+)</text>
        <dbReference type="Rhea" id="RHEA:15889"/>
        <dbReference type="ChEBI" id="CHEBI:15377"/>
        <dbReference type="ChEBI" id="CHEBI:28938"/>
        <dbReference type="ChEBI" id="CHEBI:29985"/>
        <dbReference type="ChEBI" id="CHEBI:58359"/>
        <dbReference type="EC" id="3.5.1.2"/>
    </reaction>
</comment>
<dbReference type="GO" id="GO:0008614">
    <property type="term" value="P:pyridoxine metabolic process"/>
    <property type="evidence" value="ECO:0007669"/>
    <property type="project" value="TreeGrafter"/>
</dbReference>
<name>A0A5C4X5I6_9MICO</name>
<dbReference type="Pfam" id="PF01174">
    <property type="entry name" value="SNO"/>
    <property type="match status" value="1"/>
</dbReference>
<dbReference type="GO" id="GO:0042823">
    <property type="term" value="P:pyridoxal phosphate biosynthetic process"/>
    <property type="evidence" value="ECO:0007669"/>
    <property type="project" value="UniProtKB-UniRule"/>
</dbReference>
<dbReference type="EMBL" id="VDMQ01000001">
    <property type="protein sequence ID" value="TNM57846.1"/>
    <property type="molecule type" value="Genomic_DNA"/>
</dbReference>
<dbReference type="InterPro" id="IPR002161">
    <property type="entry name" value="PdxT/SNO"/>
</dbReference>
<dbReference type="FunFam" id="3.40.50.880:FF:000010">
    <property type="entry name" value="uncharacterized protein LOC100176842 isoform X2"/>
    <property type="match status" value="1"/>
</dbReference>